<dbReference type="EMBL" id="FLQY01000113">
    <property type="protein sequence ID" value="SBT06943.1"/>
    <property type="molecule type" value="Genomic_DNA"/>
</dbReference>
<proteinExistence type="inferred from homology"/>
<protein>
    <submittedName>
        <fullName evidence="7">Hemerythrin-like metal-binding protein</fullName>
    </submittedName>
</protein>
<dbReference type="Pfam" id="PF01814">
    <property type="entry name" value="Hemerythrin"/>
    <property type="match status" value="1"/>
</dbReference>
<dbReference type="GO" id="GO:0005344">
    <property type="term" value="F:oxygen carrier activity"/>
    <property type="evidence" value="ECO:0007669"/>
    <property type="project" value="UniProtKB-KW"/>
</dbReference>
<keyword evidence="2" id="KW-0561">Oxygen transport</keyword>
<comment type="similarity">
    <text evidence="1">Belongs to the hemerythrin family.</text>
</comment>
<dbReference type="PANTHER" id="PTHR37164">
    <property type="entry name" value="BACTERIOHEMERYTHRIN"/>
    <property type="match status" value="1"/>
</dbReference>
<dbReference type="GO" id="GO:0046872">
    <property type="term" value="F:metal ion binding"/>
    <property type="evidence" value="ECO:0007669"/>
    <property type="project" value="UniProtKB-KW"/>
</dbReference>
<keyword evidence="4" id="KW-0408">Iron</keyword>
<evidence type="ECO:0000256" key="1">
    <source>
        <dbReference type="ARBA" id="ARBA00010587"/>
    </source>
</evidence>
<evidence type="ECO:0000256" key="4">
    <source>
        <dbReference type="ARBA" id="ARBA00023004"/>
    </source>
</evidence>
<evidence type="ECO:0000313" key="7">
    <source>
        <dbReference type="EMBL" id="SBT06943.1"/>
    </source>
</evidence>
<dbReference type="Gene3D" id="1.20.120.50">
    <property type="entry name" value="Hemerythrin-like"/>
    <property type="match status" value="1"/>
</dbReference>
<evidence type="ECO:0000256" key="5">
    <source>
        <dbReference type="SAM" id="Coils"/>
    </source>
</evidence>
<sequence length="127" mass="14688">MPITRWNTDLSVGVEKLDTDHQQLIATMNTVFDALLQGNSASTARKALLTLQEYVNDHFLREEKWMLKNAYVELDRHKQEHDALRQHVARLLELPQHSDDQLAVEMLVVLRDWLLGHIARSDRAAAH</sequence>
<dbReference type="CDD" id="cd12107">
    <property type="entry name" value="Hemerythrin"/>
    <property type="match status" value="1"/>
</dbReference>
<gene>
    <name evidence="7" type="ORF">PROAA_200005</name>
</gene>
<reference evidence="7 8" key="1">
    <citation type="submission" date="2016-06" db="EMBL/GenBank/DDBJ databases">
        <authorList>
            <person name="Kjaerup R.B."/>
            <person name="Dalgaard T.S."/>
            <person name="Juul-Madsen H.R."/>
        </authorList>
    </citation>
    <scope>NUCLEOTIDE SEQUENCE [LARGE SCALE GENOMIC DNA]</scope>
    <source>
        <strain evidence="7">2</strain>
    </source>
</reference>
<name>A0A1A8XSN7_9RHOO</name>
<dbReference type="PANTHER" id="PTHR37164:SF1">
    <property type="entry name" value="BACTERIOHEMERYTHRIN"/>
    <property type="match status" value="1"/>
</dbReference>
<keyword evidence="5" id="KW-0175">Coiled coil</keyword>
<dbReference type="SUPFAM" id="SSF47188">
    <property type="entry name" value="Hemerythrin-like"/>
    <property type="match status" value="1"/>
</dbReference>
<evidence type="ECO:0000256" key="3">
    <source>
        <dbReference type="ARBA" id="ARBA00022723"/>
    </source>
</evidence>
<keyword evidence="8" id="KW-1185">Reference proteome</keyword>
<dbReference type="InterPro" id="IPR012827">
    <property type="entry name" value="Hemerythrin_metal-bd"/>
</dbReference>
<evidence type="ECO:0000313" key="8">
    <source>
        <dbReference type="Proteomes" id="UP000199600"/>
    </source>
</evidence>
<dbReference type="Proteomes" id="UP000199600">
    <property type="component" value="Unassembled WGS sequence"/>
</dbReference>
<keyword evidence="2" id="KW-0813">Transport</keyword>
<organism evidence="7 8">
    <name type="scientific">Candidatus Propionivibrio aalborgensis</name>
    <dbReference type="NCBI Taxonomy" id="1860101"/>
    <lineage>
        <taxon>Bacteria</taxon>
        <taxon>Pseudomonadati</taxon>
        <taxon>Pseudomonadota</taxon>
        <taxon>Betaproteobacteria</taxon>
        <taxon>Rhodocyclales</taxon>
        <taxon>Rhodocyclaceae</taxon>
        <taxon>Propionivibrio</taxon>
    </lineage>
</organism>
<accession>A0A1A8XSN7</accession>
<dbReference type="InterPro" id="IPR035938">
    <property type="entry name" value="Hemerythrin-like_sf"/>
</dbReference>
<keyword evidence="3" id="KW-0479">Metal-binding</keyword>
<feature type="coiled-coil region" evidence="5">
    <location>
        <begin position="67"/>
        <end position="94"/>
    </location>
</feature>
<dbReference type="RefSeq" id="WP_186410691.1">
    <property type="nucleotide sequence ID" value="NZ_FLQY01000113.1"/>
</dbReference>
<evidence type="ECO:0000256" key="2">
    <source>
        <dbReference type="ARBA" id="ARBA00022621"/>
    </source>
</evidence>
<evidence type="ECO:0000259" key="6">
    <source>
        <dbReference type="Pfam" id="PF01814"/>
    </source>
</evidence>
<dbReference type="NCBIfam" id="TIGR02481">
    <property type="entry name" value="hemeryth_dom"/>
    <property type="match status" value="1"/>
</dbReference>
<dbReference type="InterPro" id="IPR050669">
    <property type="entry name" value="Hemerythrin"/>
</dbReference>
<dbReference type="NCBIfam" id="NF033749">
    <property type="entry name" value="bact_hemeryth"/>
    <property type="match status" value="1"/>
</dbReference>
<dbReference type="AlphaFoldDB" id="A0A1A8XSN7"/>
<dbReference type="InterPro" id="IPR016131">
    <property type="entry name" value="Haemerythrin_Fe_BS"/>
</dbReference>
<dbReference type="PROSITE" id="PS00550">
    <property type="entry name" value="HEMERYTHRINS"/>
    <property type="match status" value="1"/>
</dbReference>
<dbReference type="InterPro" id="IPR012312">
    <property type="entry name" value="Hemerythrin-like"/>
</dbReference>
<feature type="domain" description="Hemerythrin-like" evidence="6">
    <location>
        <begin position="13"/>
        <end position="122"/>
    </location>
</feature>